<evidence type="ECO:0000313" key="1">
    <source>
        <dbReference type="EMBL" id="KAJ8303427.1"/>
    </source>
</evidence>
<dbReference type="EMBL" id="JARBDR010000917">
    <property type="protein sequence ID" value="KAJ8303427.1"/>
    <property type="molecule type" value="Genomic_DNA"/>
</dbReference>
<dbReference type="InterPro" id="IPR036238">
    <property type="entry name" value="Transglutaminase_C_sf"/>
</dbReference>
<sequence length="273" mass="30957">MARDDLPKGYGGWQAIDSTPQELSDRKYVLIINTKVLKHLYDICSLYTCLHNVGKKVSTNKPKCKRDYEYDFEENITQDYKYKEGHVAERSSVITANMTGSTRPEKVEYKECDVFFELVEMDSVKYGEDFIIKLSATNKSEEIRTLGGGLSVHTMYYTGVTYRLVQTDHFDDLQLSPGENDFVNDTKVDTDIAFIKTKAPLESVTVGEPCKINVSFTNPLPVKLTKCILRLEGSGIQRPRSISQKNVDPGTDFKTCVVVNSKPNRQKGNYNVF</sequence>
<comment type="caution">
    <text evidence="1">The sequence shown here is derived from an EMBL/GenBank/DDBJ whole genome shotgun (WGS) entry which is preliminary data.</text>
</comment>
<protein>
    <submittedName>
        <fullName evidence="1">Uncharacterized protein</fullName>
    </submittedName>
</protein>
<accession>A0ABQ9EDP4</accession>
<evidence type="ECO:0000313" key="2">
    <source>
        <dbReference type="Proteomes" id="UP001217089"/>
    </source>
</evidence>
<organism evidence="1 2">
    <name type="scientific">Tegillarca granosa</name>
    <name type="common">Malaysian cockle</name>
    <name type="synonym">Anadara granosa</name>
    <dbReference type="NCBI Taxonomy" id="220873"/>
    <lineage>
        <taxon>Eukaryota</taxon>
        <taxon>Metazoa</taxon>
        <taxon>Spiralia</taxon>
        <taxon>Lophotrochozoa</taxon>
        <taxon>Mollusca</taxon>
        <taxon>Bivalvia</taxon>
        <taxon>Autobranchia</taxon>
        <taxon>Pteriomorphia</taxon>
        <taxon>Arcoida</taxon>
        <taxon>Arcoidea</taxon>
        <taxon>Arcidae</taxon>
        <taxon>Tegillarca</taxon>
    </lineage>
</organism>
<reference evidence="1 2" key="1">
    <citation type="submission" date="2022-12" db="EMBL/GenBank/DDBJ databases">
        <title>Chromosome-level genome of Tegillarca granosa.</title>
        <authorList>
            <person name="Kim J."/>
        </authorList>
    </citation>
    <scope>NUCLEOTIDE SEQUENCE [LARGE SCALE GENOMIC DNA]</scope>
    <source>
        <strain evidence="1">Teg-2019</strain>
        <tissue evidence="1">Adductor muscle</tissue>
    </source>
</reference>
<dbReference type="InterPro" id="IPR050779">
    <property type="entry name" value="Transglutaminase"/>
</dbReference>
<keyword evidence="2" id="KW-1185">Reference proteome</keyword>
<proteinExistence type="predicted"/>
<dbReference type="InterPro" id="IPR038765">
    <property type="entry name" value="Papain-like_cys_pep_sf"/>
</dbReference>
<gene>
    <name evidence="1" type="ORF">KUTeg_019823</name>
</gene>
<dbReference type="Gene3D" id="2.60.40.10">
    <property type="entry name" value="Immunoglobulins"/>
    <property type="match status" value="2"/>
</dbReference>
<dbReference type="Gene3D" id="3.90.260.10">
    <property type="entry name" value="Transglutaminase-like"/>
    <property type="match status" value="1"/>
</dbReference>
<dbReference type="PANTHER" id="PTHR11590">
    <property type="entry name" value="PROTEIN-GLUTAMINE GAMMA-GLUTAMYLTRANSFERASE"/>
    <property type="match status" value="1"/>
</dbReference>
<dbReference type="SUPFAM" id="SSF49309">
    <property type="entry name" value="Transglutaminase, two C-terminal domains"/>
    <property type="match status" value="2"/>
</dbReference>
<dbReference type="PANTHER" id="PTHR11590:SF40">
    <property type="entry name" value="HEMOCYTE PROTEIN-GLUTAMINE GAMMA-GLUTAMYLTRANSFERASE-LIKE PROTEIN"/>
    <property type="match status" value="1"/>
</dbReference>
<dbReference type="SUPFAM" id="SSF54001">
    <property type="entry name" value="Cysteine proteinases"/>
    <property type="match status" value="1"/>
</dbReference>
<name>A0ABQ9EDP4_TEGGR</name>
<dbReference type="Proteomes" id="UP001217089">
    <property type="component" value="Unassembled WGS sequence"/>
</dbReference>
<dbReference type="InterPro" id="IPR036985">
    <property type="entry name" value="Transglutaminase-like_sf"/>
</dbReference>
<dbReference type="InterPro" id="IPR013783">
    <property type="entry name" value="Ig-like_fold"/>
</dbReference>